<comment type="catalytic activity">
    <reaction evidence="1">
        <text>a phosphate monoester + H2O = an alcohol + phosphate</text>
        <dbReference type="Rhea" id="RHEA:15017"/>
        <dbReference type="ChEBI" id="CHEBI:15377"/>
        <dbReference type="ChEBI" id="CHEBI:30879"/>
        <dbReference type="ChEBI" id="CHEBI:43474"/>
        <dbReference type="ChEBI" id="CHEBI:67140"/>
        <dbReference type="EC" id="3.1.3.2"/>
    </reaction>
</comment>
<dbReference type="SUPFAM" id="SSF48317">
    <property type="entry name" value="Acid phosphatase/Vanadium-dependent haloperoxidase"/>
    <property type="match status" value="1"/>
</dbReference>
<dbReference type="GO" id="GO:0030288">
    <property type="term" value="C:outer membrane-bounded periplasmic space"/>
    <property type="evidence" value="ECO:0007669"/>
    <property type="project" value="InterPro"/>
</dbReference>
<accession>S6AGR4</accession>
<dbReference type="KEGG" id="pre:PCA10_38050"/>
<dbReference type="InterPro" id="IPR036938">
    <property type="entry name" value="PAP2/HPO_sf"/>
</dbReference>
<evidence type="ECO:0000259" key="3">
    <source>
        <dbReference type="SMART" id="SM00014"/>
    </source>
</evidence>
<gene>
    <name evidence="4" type="ORF">PCA10_38050</name>
</gene>
<dbReference type="OrthoDB" id="9805301at2"/>
<dbReference type="PRINTS" id="PR00483">
    <property type="entry name" value="BACPHPHTASE"/>
</dbReference>
<dbReference type="InterPro" id="IPR001011">
    <property type="entry name" value="Acid_Pase_classA_bac"/>
</dbReference>
<proteinExistence type="inferred from homology"/>
<dbReference type="CDD" id="cd03397">
    <property type="entry name" value="PAP2_acid_phosphatase"/>
    <property type="match status" value="1"/>
</dbReference>
<comment type="similarity">
    <text evidence="1">Belongs to the class A bacterial acid phosphatase family.</text>
</comment>
<feature type="chain" id="PRO_5004546019" description="Acid phosphatase" evidence="2">
    <location>
        <begin position="20"/>
        <end position="263"/>
    </location>
</feature>
<dbReference type="Proteomes" id="UP000015503">
    <property type="component" value="Chromosome"/>
</dbReference>
<keyword evidence="1" id="KW-0378">Hydrolase</keyword>
<name>S6AGR4_METRE</name>
<feature type="signal peptide" evidence="2">
    <location>
        <begin position="1"/>
        <end position="19"/>
    </location>
</feature>
<evidence type="ECO:0000256" key="2">
    <source>
        <dbReference type="SAM" id="SignalP"/>
    </source>
</evidence>
<dbReference type="HOGENOM" id="CLU_079861_0_0_6"/>
<organism evidence="4 5">
    <name type="scientific">Metapseudomonas resinovorans NBRC 106553</name>
    <dbReference type="NCBI Taxonomy" id="1245471"/>
    <lineage>
        <taxon>Bacteria</taxon>
        <taxon>Pseudomonadati</taxon>
        <taxon>Pseudomonadota</taxon>
        <taxon>Gammaproteobacteria</taxon>
        <taxon>Pseudomonadales</taxon>
        <taxon>Pseudomonadaceae</taxon>
        <taxon>Metapseudomonas</taxon>
    </lineage>
</organism>
<feature type="domain" description="Phosphatidic acid phosphatase type 2/haloperoxidase" evidence="3">
    <location>
        <begin position="112"/>
        <end position="224"/>
    </location>
</feature>
<dbReference type="Pfam" id="PF01569">
    <property type="entry name" value="PAP2"/>
    <property type="match status" value="1"/>
</dbReference>
<evidence type="ECO:0000313" key="5">
    <source>
        <dbReference type="Proteomes" id="UP000015503"/>
    </source>
</evidence>
<dbReference type="GO" id="GO:0003993">
    <property type="term" value="F:acid phosphatase activity"/>
    <property type="evidence" value="ECO:0007669"/>
    <property type="project" value="UniProtKB-EC"/>
</dbReference>
<dbReference type="STRING" id="1245471.PCA10_38050"/>
<keyword evidence="5" id="KW-1185">Reference proteome</keyword>
<protein>
    <recommendedName>
        <fullName evidence="1">Acid phosphatase</fullName>
        <ecNumber evidence="1">3.1.3.2</ecNumber>
    </recommendedName>
</protein>
<keyword evidence="2" id="KW-0732">Signal</keyword>
<dbReference type="RefSeq" id="WP_016493674.1">
    <property type="nucleotide sequence ID" value="NC_021499.1"/>
</dbReference>
<dbReference type="PATRIC" id="fig|1245471.3.peg.3845"/>
<dbReference type="InterPro" id="IPR000326">
    <property type="entry name" value="PAP2/HPO"/>
</dbReference>
<evidence type="ECO:0000256" key="1">
    <source>
        <dbReference type="PIRNR" id="PIRNR000897"/>
    </source>
</evidence>
<evidence type="ECO:0000313" key="4">
    <source>
        <dbReference type="EMBL" id="BAN49537.1"/>
    </source>
</evidence>
<dbReference type="EMBL" id="AP013068">
    <property type="protein sequence ID" value="BAN49537.1"/>
    <property type="molecule type" value="Genomic_DNA"/>
</dbReference>
<sequence>MRLSTILLLALVLAHTASAQQPVAEIRPGFLAGYLEAQARPDSLLLVPPPPAPGTAEHALDLAVAERQQALRDTPRWQVAIADARLRFPEAAEAFSCALQAPIDEQRTPSLYRVLRRTLADAGLATYGAKNRYARGRPFAVLKRVSCTPEDEAKLAVDGAYPSGHSAIGWTWALLLSQLAPERGDALMARGRAFGESRLVCGVHWHSDVRAGREIGAATFARLQADPLFRADMRAAAGEMARLRAEGVQPLRDCAGEVDALAH</sequence>
<dbReference type="EC" id="3.1.3.2" evidence="1"/>
<dbReference type="AlphaFoldDB" id="S6AGR4"/>
<dbReference type="eggNOG" id="COG0671">
    <property type="taxonomic scope" value="Bacteria"/>
</dbReference>
<dbReference type="Gene3D" id="1.20.144.10">
    <property type="entry name" value="Phosphatidic acid phosphatase type 2/haloperoxidase"/>
    <property type="match status" value="1"/>
</dbReference>
<dbReference type="SMART" id="SM00014">
    <property type="entry name" value="acidPPc"/>
    <property type="match status" value="1"/>
</dbReference>
<reference evidence="4 5" key="1">
    <citation type="journal article" date="2013" name="Genome Announc.">
        <title>Complete Genome Sequence of the Carbazole Degrader Pseudomonas resinovorans Strain CA10 (NBRC 106553).</title>
        <authorList>
            <person name="Shintani M."/>
            <person name="Hosoyama A."/>
            <person name="Ohji S."/>
            <person name="Tsuchikane K."/>
            <person name="Takarada H."/>
            <person name="Yamazoe A."/>
            <person name="Fujita N."/>
            <person name="Nojiri H."/>
        </authorList>
    </citation>
    <scope>NUCLEOTIDE SEQUENCE [LARGE SCALE GENOMIC DNA]</scope>
    <source>
        <strain evidence="4 5">NBRC 106553</strain>
    </source>
</reference>
<dbReference type="PIRSF" id="PIRSF000897">
    <property type="entry name" value="Acid_Ptase_ClsA"/>
    <property type="match status" value="1"/>
</dbReference>